<proteinExistence type="inferred from homology"/>
<dbReference type="OrthoDB" id="10260857at2759"/>
<reference evidence="9" key="1">
    <citation type="submission" date="2021-03" db="EMBL/GenBank/DDBJ databases">
        <title>Chromosome level genome of the anhydrobiotic midge Polypedilum vanderplanki.</title>
        <authorList>
            <person name="Yoshida Y."/>
            <person name="Kikawada T."/>
            <person name="Gusev O."/>
        </authorList>
    </citation>
    <scope>NUCLEOTIDE SEQUENCE</scope>
    <source>
        <strain evidence="9">NIAS01</strain>
        <tissue evidence="9">Whole body or cell culture</tissue>
    </source>
</reference>
<sequence>MFNAKEQRKRQIDTLKVFNHNVSEIIEDKEYQIKFKSGKSRKITLVIELDQDFPYTPPKLSTIPSIINHPWIENKVIKSPGVLNFTINSDLGRVCQAVIREFEKNPPEVADDNQPKPQQIYSSIKEIEELDVDQLYALLNDDQYLEDFIEELQPIKTLNQELDTLIESNEKLAIENLEKEAILKERQSALNLLSQQFIDMGNKYGEKNMCYNDKCKDYLPENIRQLLEIAVSNAESQCEEYVNAFLTNQSTNGNQSMNEFLENFMKIKKLIAIRKFKEERLNFQLNQLKL</sequence>
<keyword evidence="5 7" id="KW-0653">Protein transport</keyword>
<keyword evidence="3 7" id="KW-0813">Transport</keyword>
<dbReference type="GO" id="GO:0006623">
    <property type="term" value="P:protein targeting to vacuole"/>
    <property type="evidence" value="ECO:0007669"/>
    <property type="project" value="TreeGrafter"/>
</dbReference>
<dbReference type="AlphaFoldDB" id="A0A9J6BT78"/>
<name>A0A9J6BT78_POLVA</name>
<gene>
    <name evidence="9" type="ORF">PVAND_002883</name>
</gene>
<feature type="domain" description="VPS37 C-terminal" evidence="8">
    <location>
        <begin position="201"/>
        <end position="290"/>
    </location>
</feature>
<dbReference type="GO" id="GO:0006612">
    <property type="term" value="P:protein targeting to membrane"/>
    <property type="evidence" value="ECO:0007669"/>
    <property type="project" value="TreeGrafter"/>
</dbReference>
<organism evidence="9 10">
    <name type="scientific">Polypedilum vanderplanki</name>
    <name type="common">Sleeping chironomid midge</name>
    <dbReference type="NCBI Taxonomy" id="319348"/>
    <lineage>
        <taxon>Eukaryota</taxon>
        <taxon>Metazoa</taxon>
        <taxon>Ecdysozoa</taxon>
        <taxon>Arthropoda</taxon>
        <taxon>Hexapoda</taxon>
        <taxon>Insecta</taxon>
        <taxon>Pterygota</taxon>
        <taxon>Neoptera</taxon>
        <taxon>Endopterygota</taxon>
        <taxon>Diptera</taxon>
        <taxon>Nematocera</taxon>
        <taxon>Chironomoidea</taxon>
        <taxon>Chironomidae</taxon>
        <taxon>Chironominae</taxon>
        <taxon>Polypedilum</taxon>
        <taxon>Polypedilum</taxon>
    </lineage>
</organism>
<accession>A0A9J6BT78</accession>
<evidence type="ECO:0000256" key="6">
    <source>
        <dbReference type="ARBA" id="ARBA00025010"/>
    </source>
</evidence>
<dbReference type="Pfam" id="PF07200">
    <property type="entry name" value="Mod_r"/>
    <property type="match status" value="1"/>
</dbReference>
<evidence type="ECO:0000256" key="7">
    <source>
        <dbReference type="PROSITE-ProRule" id="PRU00646"/>
    </source>
</evidence>
<keyword evidence="10" id="KW-1185">Reference proteome</keyword>
<dbReference type="PROSITE" id="PS51314">
    <property type="entry name" value="VPS37_C"/>
    <property type="match status" value="1"/>
</dbReference>
<dbReference type="GO" id="GO:0000813">
    <property type="term" value="C:ESCRT I complex"/>
    <property type="evidence" value="ECO:0007669"/>
    <property type="project" value="TreeGrafter"/>
</dbReference>
<dbReference type="GO" id="GO:0043162">
    <property type="term" value="P:ubiquitin-dependent protein catabolic process via the multivesicular body sorting pathway"/>
    <property type="evidence" value="ECO:0007669"/>
    <property type="project" value="TreeGrafter"/>
</dbReference>
<evidence type="ECO:0000256" key="4">
    <source>
        <dbReference type="ARBA" id="ARBA00022753"/>
    </source>
</evidence>
<dbReference type="PANTHER" id="PTHR13678">
    <property type="entry name" value="VACUOLAR PROTEIN SORTING-ASSOCIATED PROTEIN 37"/>
    <property type="match status" value="1"/>
</dbReference>
<dbReference type="PANTHER" id="PTHR13678:SF25">
    <property type="entry name" value="EG:115C2.5 PROTEIN"/>
    <property type="match status" value="1"/>
</dbReference>
<comment type="subcellular location">
    <subcellularLocation>
        <location evidence="1">Late endosome membrane</location>
        <topology evidence="1">Peripheral membrane protein</topology>
    </subcellularLocation>
</comment>
<dbReference type="CDD" id="cd11685">
    <property type="entry name" value="UEV_TSG101-like"/>
    <property type="match status" value="1"/>
</dbReference>
<evidence type="ECO:0000259" key="8">
    <source>
        <dbReference type="PROSITE" id="PS51314"/>
    </source>
</evidence>
<evidence type="ECO:0000256" key="5">
    <source>
        <dbReference type="ARBA" id="ARBA00022927"/>
    </source>
</evidence>
<comment type="function">
    <text evidence="6">Component of the ESCRT-I complex, a regulator of vesicular trafficking process. Required for the sorting of endocytic ubiquitinated cargos into multivesicular bodies. May be involved in cell growth and differentiation.</text>
</comment>
<evidence type="ECO:0000256" key="1">
    <source>
        <dbReference type="ARBA" id="ARBA00004633"/>
    </source>
</evidence>
<dbReference type="GO" id="GO:0031902">
    <property type="term" value="C:late endosome membrane"/>
    <property type="evidence" value="ECO:0007669"/>
    <property type="project" value="UniProtKB-SubCell"/>
</dbReference>
<evidence type="ECO:0000313" key="10">
    <source>
        <dbReference type="Proteomes" id="UP001107558"/>
    </source>
</evidence>
<comment type="caution">
    <text evidence="9">The sequence shown here is derived from an EMBL/GenBank/DDBJ whole genome shotgun (WGS) entry which is preliminary data.</text>
</comment>
<dbReference type="InterPro" id="IPR009851">
    <property type="entry name" value="Mod_r"/>
</dbReference>
<evidence type="ECO:0000256" key="3">
    <source>
        <dbReference type="ARBA" id="ARBA00022448"/>
    </source>
</evidence>
<comment type="similarity">
    <text evidence="2">Belongs to the VPS37 family.</text>
</comment>
<dbReference type="EMBL" id="JADBJN010000003">
    <property type="protein sequence ID" value="KAG5672789.1"/>
    <property type="molecule type" value="Genomic_DNA"/>
</dbReference>
<evidence type="ECO:0000313" key="9">
    <source>
        <dbReference type="EMBL" id="KAG5672789.1"/>
    </source>
</evidence>
<protein>
    <recommendedName>
        <fullName evidence="8">VPS37 C-terminal domain-containing protein</fullName>
    </recommendedName>
</protein>
<evidence type="ECO:0000256" key="2">
    <source>
        <dbReference type="ARBA" id="ARBA00007617"/>
    </source>
</evidence>
<keyword evidence="4" id="KW-0967">Endosome</keyword>
<dbReference type="Proteomes" id="UP001107558">
    <property type="component" value="Chromosome 3"/>
</dbReference>